<dbReference type="Gene3D" id="3.30.70.330">
    <property type="match status" value="1"/>
</dbReference>
<feature type="compositionally biased region" description="Low complexity" evidence="1">
    <location>
        <begin position="93"/>
        <end position="102"/>
    </location>
</feature>
<dbReference type="Pfam" id="PF09162">
    <property type="entry name" value="Tap-RNA_bind"/>
    <property type="match status" value="1"/>
</dbReference>
<evidence type="ECO:0000313" key="4">
    <source>
        <dbReference type="Proteomes" id="UP000887566"/>
    </source>
</evidence>
<dbReference type="WBParaSite" id="PSAMB.scaffold963size37973.g10294.t1">
    <property type="protein sequence ID" value="PSAMB.scaffold963size37973.g10294.t1"/>
    <property type="gene ID" value="PSAMB.scaffold963size37973.g10294"/>
</dbReference>
<dbReference type="PANTHER" id="PTHR10662:SF22">
    <property type="entry name" value="NUCLEAR RNA EXPORT FACTOR 1"/>
    <property type="match status" value="1"/>
</dbReference>
<dbReference type="InterPro" id="IPR012677">
    <property type="entry name" value="Nucleotide-bd_a/b_plait_sf"/>
</dbReference>
<feature type="compositionally biased region" description="Polar residues" evidence="1">
    <location>
        <begin position="129"/>
        <end position="141"/>
    </location>
</feature>
<dbReference type="Pfam" id="PF24048">
    <property type="entry name" value="LRR_NXF1-5"/>
    <property type="match status" value="1"/>
</dbReference>
<protein>
    <submittedName>
        <fullName evidence="5">Nuclear RNA export factor Tap RNA-binding domain-containing protein</fullName>
    </submittedName>
</protein>
<feature type="domain" description="NXF1/2/3/5-like leucine-rich repeat" evidence="3">
    <location>
        <begin position="246"/>
        <end position="380"/>
    </location>
</feature>
<dbReference type="Proteomes" id="UP000887566">
    <property type="component" value="Unplaced"/>
</dbReference>
<evidence type="ECO:0000259" key="2">
    <source>
        <dbReference type="Pfam" id="PF09162"/>
    </source>
</evidence>
<dbReference type="InterPro" id="IPR032675">
    <property type="entry name" value="LRR_dom_sf"/>
</dbReference>
<dbReference type="GO" id="GO:0016973">
    <property type="term" value="P:poly(A)+ mRNA export from nucleus"/>
    <property type="evidence" value="ECO:0007669"/>
    <property type="project" value="TreeGrafter"/>
</dbReference>
<reference evidence="5" key="1">
    <citation type="submission" date="2022-11" db="UniProtKB">
        <authorList>
            <consortium name="WormBaseParasite"/>
        </authorList>
    </citation>
    <scope>IDENTIFICATION</scope>
</reference>
<feature type="compositionally biased region" description="Gly residues" evidence="1">
    <location>
        <begin position="79"/>
        <end position="92"/>
    </location>
</feature>
<feature type="compositionally biased region" description="Basic and acidic residues" evidence="1">
    <location>
        <begin position="8"/>
        <end position="22"/>
    </location>
</feature>
<dbReference type="SUPFAM" id="SSF54928">
    <property type="entry name" value="RNA-binding domain, RBD"/>
    <property type="match status" value="1"/>
</dbReference>
<dbReference type="InterPro" id="IPR015245">
    <property type="entry name" value="Tap_RNA-bd"/>
</dbReference>
<dbReference type="GO" id="GO:0005737">
    <property type="term" value="C:cytoplasm"/>
    <property type="evidence" value="ECO:0007669"/>
    <property type="project" value="InterPro"/>
</dbReference>
<dbReference type="InterPro" id="IPR035979">
    <property type="entry name" value="RBD_domain_sf"/>
</dbReference>
<dbReference type="SUPFAM" id="SSF52058">
    <property type="entry name" value="L domain-like"/>
    <property type="match status" value="1"/>
</dbReference>
<dbReference type="InterPro" id="IPR057125">
    <property type="entry name" value="NXF1/2/3/5-like_LRR"/>
</dbReference>
<accession>A0A914XMW6</accession>
<dbReference type="GO" id="GO:0005634">
    <property type="term" value="C:nucleus"/>
    <property type="evidence" value="ECO:0007669"/>
    <property type="project" value="TreeGrafter"/>
</dbReference>
<feature type="region of interest" description="Disordered" evidence="1">
    <location>
        <begin position="44"/>
        <end position="147"/>
    </location>
</feature>
<feature type="compositionally biased region" description="Gly residues" evidence="1">
    <location>
        <begin position="103"/>
        <end position="120"/>
    </location>
</feature>
<keyword evidence="4" id="KW-1185">Reference proteome</keyword>
<feature type="region of interest" description="Disordered" evidence="1">
    <location>
        <begin position="1"/>
        <end position="29"/>
    </location>
</feature>
<name>A0A914XMW6_9BILA</name>
<feature type="compositionally biased region" description="Low complexity" evidence="1">
    <location>
        <begin position="67"/>
        <end position="78"/>
    </location>
</feature>
<evidence type="ECO:0000313" key="5">
    <source>
        <dbReference type="WBParaSite" id="PSAMB.scaffold963size37973.g10294.t1"/>
    </source>
</evidence>
<dbReference type="AlphaFoldDB" id="A0A914XMW6"/>
<proteinExistence type="predicted"/>
<evidence type="ECO:0000259" key="3">
    <source>
        <dbReference type="Pfam" id="PF24048"/>
    </source>
</evidence>
<sequence>MSRRGNTHRRDIKSMSFRRENRYAYLDQDADMDNQNLRYGDDRQADIEDSPQGSGCLPRVFNRGRSHQQSSGGSYSQTGRGGGGGGGGGGSGKSFLRRLGLPVGQGRGGGGNSSTGQRGGRGGRKFVENNKNAMMRSSTGGQHTGPLINMVKIPQGRMFGKEFIFRSLSAYVEGDLKPMLFKFSDTGDAIFYLEDNDVTQAVKAANRRISDPKTGSRMIVITSKVAPLWAPLPTNEFQLIKQVMGKRYNETTRVLDLSQFGLDPIFKAANFHASLQRNNVMMAVVQLVDEYFGQVRCIDLSGNRLRFLDYLANLVARTKHVQALNLANNQIDQPLELEKLHGWPLIELTLEGNMFCSRFGADGNAYKSAVHKVFPKVTLLTDLEGSII</sequence>
<dbReference type="GO" id="GO:0003723">
    <property type="term" value="F:RNA binding"/>
    <property type="evidence" value="ECO:0007669"/>
    <property type="project" value="InterPro"/>
</dbReference>
<feature type="domain" description="Nuclear RNA export factor Tap RNA-binding" evidence="2">
    <location>
        <begin position="151"/>
        <end position="227"/>
    </location>
</feature>
<dbReference type="Gene3D" id="3.80.10.10">
    <property type="entry name" value="Ribonuclease Inhibitor"/>
    <property type="match status" value="1"/>
</dbReference>
<dbReference type="PANTHER" id="PTHR10662">
    <property type="entry name" value="NUCLEAR RNA EXPORT FACTOR"/>
    <property type="match status" value="1"/>
</dbReference>
<organism evidence="4 5">
    <name type="scientific">Plectus sambesii</name>
    <dbReference type="NCBI Taxonomy" id="2011161"/>
    <lineage>
        <taxon>Eukaryota</taxon>
        <taxon>Metazoa</taxon>
        <taxon>Ecdysozoa</taxon>
        <taxon>Nematoda</taxon>
        <taxon>Chromadorea</taxon>
        <taxon>Plectida</taxon>
        <taxon>Plectina</taxon>
        <taxon>Plectoidea</taxon>
        <taxon>Plectidae</taxon>
        <taxon>Plectus</taxon>
    </lineage>
</organism>
<evidence type="ECO:0000256" key="1">
    <source>
        <dbReference type="SAM" id="MobiDB-lite"/>
    </source>
</evidence>
<dbReference type="InterPro" id="IPR030217">
    <property type="entry name" value="NXF_fam"/>
</dbReference>